<dbReference type="Proteomes" id="UP000820818">
    <property type="component" value="Linkage Group LG4"/>
</dbReference>
<dbReference type="Pfam" id="PF10199">
    <property type="entry name" value="Adaptin_binding"/>
    <property type="match status" value="1"/>
</dbReference>
<protein>
    <submittedName>
        <fullName evidence="1">Uncharacterized protein</fullName>
    </submittedName>
</protein>
<dbReference type="AlphaFoldDB" id="A0AAD5KU06"/>
<reference evidence="1 2" key="1">
    <citation type="submission" date="2022-05" db="EMBL/GenBank/DDBJ databases">
        <title>A multi-omics perspective on studying reproductive biology in Daphnia sinensis.</title>
        <authorList>
            <person name="Jia J."/>
        </authorList>
    </citation>
    <scope>NUCLEOTIDE SEQUENCE [LARGE SCALE GENOMIC DNA]</scope>
    <source>
        <strain evidence="1 2">WSL</strain>
    </source>
</reference>
<keyword evidence="2" id="KW-1185">Reference proteome</keyword>
<dbReference type="InterPro" id="IPR019341">
    <property type="entry name" value="Alpha/Gamma-adaptin-bd_p34"/>
</dbReference>
<accession>A0AAD5KU06</accession>
<organism evidence="1 2">
    <name type="scientific">Daphnia sinensis</name>
    <dbReference type="NCBI Taxonomy" id="1820382"/>
    <lineage>
        <taxon>Eukaryota</taxon>
        <taxon>Metazoa</taxon>
        <taxon>Ecdysozoa</taxon>
        <taxon>Arthropoda</taxon>
        <taxon>Crustacea</taxon>
        <taxon>Branchiopoda</taxon>
        <taxon>Diplostraca</taxon>
        <taxon>Cladocera</taxon>
        <taxon>Anomopoda</taxon>
        <taxon>Daphniidae</taxon>
        <taxon>Daphnia</taxon>
        <taxon>Daphnia similis group</taxon>
    </lineage>
</organism>
<comment type="caution">
    <text evidence="1">The sequence shown here is derived from an EMBL/GenBank/DDBJ whole genome shotgun (WGS) entry which is preliminary data.</text>
</comment>
<dbReference type="Gene3D" id="3.40.50.11960">
    <property type="match status" value="1"/>
</dbReference>
<evidence type="ECO:0000313" key="1">
    <source>
        <dbReference type="EMBL" id="KAI9559539.1"/>
    </source>
</evidence>
<dbReference type="EMBL" id="WJBH02000004">
    <property type="protein sequence ID" value="KAI9559539.1"/>
    <property type="molecule type" value="Genomic_DNA"/>
</dbReference>
<proteinExistence type="predicted"/>
<dbReference type="PANTHER" id="PTHR14659">
    <property type="entry name" value="ALPHA- AND GAMMA-ADAPTIN-BINDING PROTEIN P34"/>
    <property type="match status" value="1"/>
</dbReference>
<dbReference type="PANTHER" id="PTHR14659:SF1">
    <property type="entry name" value="ALPHA- AND GAMMA-ADAPTIN-BINDING PROTEIN P34"/>
    <property type="match status" value="1"/>
</dbReference>
<sequence>MLTVPSQVPRGSNVYSRRQSSQCLERYNHINKNLRLLVYGEVANSISCIFPYILSANFFLNVPSIFDMKKLPICLVIGLDGKKPEDIIEGIIGYLPPVCEDGKELSFYQWDITNKYYDASIHLCKMTTKTAIDEDFAENINASIIFFDSAQKDGLKKAEEWIPFLNEFDSGVKILVCEQCCIEGNTKHTPKIVAQQWCIRHGFELVELNPLEKPDPEDDFPETLGMERIIQALHAHSWPNLELKSGDKNRVNQLNRLLLTEDSEQPYDQSSSENNLGGDLIVDRQISEGIDSFEELFQAMSLMKSQASSLQGAERKAYAEKMTMAFWQAIEGSPDEIEGLESSGDEE</sequence>
<name>A0AAD5KU06_9CRUS</name>
<evidence type="ECO:0000313" key="2">
    <source>
        <dbReference type="Proteomes" id="UP000820818"/>
    </source>
</evidence>
<gene>
    <name evidence="1" type="ORF">GHT06_013544</name>
</gene>